<feature type="transmembrane region" description="Helical" evidence="9">
    <location>
        <begin position="150"/>
        <end position="171"/>
    </location>
</feature>
<evidence type="ECO:0000256" key="3">
    <source>
        <dbReference type="ARBA" id="ARBA00022989"/>
    </source>
</evidence>
<evidence type="ECO:0000256" key="8">
    <source>
        <dbReference type="ARBA" id="ARBA00025736"/>
    </source>
</evidence>
<dbReference type="GO" id="GO:0005886">
    <property type="term" value="C:plasma membrane"/>
    <property type="evidence" value="ECO:0007669"/>
    <property type="project" value="TreeGrafter"/>
</dbReference>
<keyword evidence="4" id="KW-0297">G-protein coupled receptor</keyword>
<dbReference type="PANTHER" id="PTHR24225">
    <property type="entry name" value="CHEMOTACTIC RECEPTOR"/>
    <property type="match status" value="1"/>
</dbReference>
<feature type="transmembrane region" description="Helical" evidence="9">
    <location>
        <begin position="275"/>
        <end position="300"/>
    </location>
</feature>
<feature type="transmembrane region" description="Helical" evidence="9">
    <location>
        <begin position="320"/>
        <end position="339"/>
    </location>
</feature>
<comment type="caution">
    <text evidence="11">The sequence shown here is derived from an EMBL/GenBank/DDBJ whole genome shotgun (WGS) entry which is preliminary data.</text>
</comment>
<keyword evidence="3 9" id="KW-1133">Transmembrane helix</keyword>
<protein>
    <recommendedName>
        <fullName evidence="10">G-protein coupled receptors family 1 profile domain-containing protein</fullName>
    </recommendedName>
</protein>
<comment type="similarity">
    <text evidence="8">Belongs to the chemokine-like receptor (CMKLR) family.</text>
</comment>
<dbReference type="PANTHER" id="PTHR24225:SF70">
    <property type="entry name" value="G PROTEIN-COUPLED RECEPTOR 33"/>
    <property type="match status" value="1"/>
</dbReference>
<evidence type="ECO:0000256" key="5">
    <source>
        <dbReference type="ARBA" id="ARBA00023136"/>
    </source>
</evidence>
<sequence>MEREIYENLCYLYWDIHSTSDPQDLSPSTTHPSAIQYSSFILSIITCIIGLPANIIVIFVTGFLMKKNKYKIWFLNLALADFTFLLFLPFHAVYVIRGCWPYGSIMCKLYHLVTFLNMYCSIYILTVLNIVRALSVAKPIWHRRFHSQKFCWCTCVVIWVTSAICGTSALFSDLYKANLCSLSFYDPTHLVNISSFISEGSKPLYLLPREICRNVSGSDPEIGKAWRNTVITNQVRVVPRVMFGYIIPLCVILLSNIIIAHHVKNSKMPTSPRLYRLITVTVMSFFCTKTPFFLTVIMFLVSLPTMKFTLINKLFIKFPLMFSIAATNSLLNPLVYVLVGKEVRSEIMCFFRKK</sequence>
<keyword evidence="5 9" id="KW-0472">Membrane</keyword>
<dbReference type="GO" id="GO:0007204">
    <property type="term" value="P:positive regulation of cytosolic calcium ion concentration"/>
    <property type="evidence" value="ECO:0007669"/>
    <property type="project" value="TreeGrafter"/>
</dbReference>
<name>A0A8J6EX91_ELECQ</name>
<dbReference type="PRINTS" id="PR00526">
    <property type="entry name" value="FMETLEUPHER"/>
</dbReference>
<dbReference type="Proteomes" id="UP000770717">
    <property type="component" value="Unassembled WGS sequence"/>
</dbReference>
<dbReference type="PRINTS" id="PR00237">
    <property type="entry name" value="GPCRRHODOPSN"/>
</dbReference>
<reference evidence="11" key="1">
    <citation type="thesis" date="2020" institute="ProQuest LLC" country="789 East Eisenhower Parkway, Ann Arbor, MI, USA">
        <title>Comparative Genomics and Chromosome Evolution.</title>
        <authorList>
            <person name="Mudd A.B."/>
        </authorList>
    </citation>
    <scope>NUCLEOTIDE SEQUENCE</scope>
    <source>
        <strain evidence="11">HN-11 Male</strain>
        <tissue evidence="11">Kidney and liver</tissue>
    </source>
</reference>
<evidence type="ECO:0000256" key="4">
    <source>
        <dbReference type="ARBA" id="ARBA00023040"/>
    </source>
</evidence>
<dbReference type="OrthoDB" id="9899005at2759"/>
<dbReference type="EMBL" id="WNTK01000010">
    <property type="protein sequence ID" value="KAG9476863.1"/>
    <property type="molecule type" value="Genomic_DNA"/>
</dbReference>
<dbReference type="GO" id="GO:0004930">
    <property type="term" value="F:G protein-coupled receptor activity"/>
    <property type="evidence" value="ECO:0007669"/>
    <property type="project" value="UniProtKB-KW"/>
</dbReference>
<evidence type="ECO:0000256" key="2">
    <source>
        <dbReference type="ARBA" id="ARBA00022692"/>
    </source>
</evidence>
<evidence type="ECO:0000313" key="12">
    <source>
        <dbReference type="Proteomes" id="UP000770717"/>
    </source>
</evidence>
<dbReference type="InterPro" id="IPR000276">
    <property type="entry name" value="GPCR_Rhodpsn"/>
</dbReference>
<evidence type="ECO:0000256" key="7">
    <source>
        <dbReference type="ARBA" id="ARBA00023224"/>
    </source>
</evidence>
<dbReference type="GO" id="GO:0004875">
    <property type="term" value="F:complement receptor activity"/>
    <property type="evidence" value="ECO:0007669"/>
    <property type="project" value="TreeGrafter"/>
</dbReference>
<dbReference type="PROSITE" id="PS50262">
    <property type="entry name" value="G_PROTEIN_RECEP_F1_2"/>
    <property type="match status" value="1"/>
</dbReference>
<comment type="subcellular location">
    <subcellularLocation>
        <location evidence="1">Membrane</location>
        <topology evidence="1">Multi-pass membrane protein</topology>
    </subcellularLocation>
</comment>
<feature type="transmembrane region" description="Helical" evidence="9">
    <location>
        <begin position="109"/>
        <end position="130"/>
    </location>
</feature>
<dbReference type="InterPro" id="IPR017452">
    <property type="entry name" value="GPCR_Rhodpsn_7TM"/>
</dbReference>
<keyword evidence="12" id="KW-1185">Reference proteome</keyword>
<dbReference type="GO" id="GO:0007200">
    <property type="term" value="P:phospholipase C-activating G protein-coupled receptor signaling pathway"/>
    <property type="evidence" value="ECO:0007669"/>
    <property type="project" value="TreeGrafter"/>
</dbReference>
<keyword evidence="6" id="KW-0675">Receptor</keyword>
<dbReference type="Pfam" id="PF00001">
    <property type="entry name" value="7tm_1"/>
    <property type="match status" value="2"/>
</dbReference>
<feature type="domain" description="G-protein coupled receptors family 1 profile" evidence="10">
    <location>
        <begin position="53"/>
        <end position="336"/>
    </location>
</feature>
<evidence type="ECO:0000256" key="6">
    <source>
        <dbReference type="ARBA" id="ARBA00023170"/>
    </source>
</evidence>
<gene>
    <name evidence="11" type="ORF">GDO78_002321</name>
</gene>
<feature type="transmembrane region" description="Helical" evidence="9">
    <location>
        <begin position="242"/>
        <end position="263"/>
    </location>
</feature>
<proteinExistence type="inferred from homology"/>
<dbReference type="Gene3D" id="1.20.1070.10">
    <property type="entry name" value="Rhodopsin 7-helix transmembrane proteins"/>
    <property type="match status" value="1"/>
</dbReference>
<dbReference type="InterPro" id="IPR000826">
    <property type="entry name" value="Formyl_rcpt-rel"/>
</dbReference>
<evidence type="ECO:0000259" key="10">
    <source>
        <dbReference type="PROSITE" id="PS50262"/>
    </source>
</evidence>
<feature type="transmembrane region" description="Helical" evidence="9">
    <location>
        <begin position="40"/>
        <end position="65"/>
    </location>
</feature>
<keyword evidence="7" id="KW-0807">Transducer</keyword>
<dbReference type="SUPFAM" id="SSF81321">
    <property type="entry name" value="Family A G protein-coupled receptor-like"/>
    <property type="match status" value="1"/>
</dbReference>
<keyword evidence="2 9" id="KW-0812">Transmembrane</keyword>
<organism evidence="11 12">
    <name type="scientific">Eleutherodactylus coqui</name>
    <name type="common">Puerto Rican coqui</name>
    <dbReference type="NCBI Taxonomy" id="57060"/>
    <lineage>
        <taxon>Eukaryota</taxon>
        <taxon>Metazoa</taxon>
        <taxon>Chordata</taxon>
        <taxon>Craniata</taxon>
        <taxon>Vertebrata</taxon>
        <taxon>Euteleostomi</taxon>
        <taxon>Amphibia</taxon>
        <taxon>Batrachia</taxon>
        <taxon>Anura</taxon>
        <taxon>Neobatrachia</taxon>
        <taxon>Hyloidea</taxon>
        <taxon>Eleutherodactylidae</taxon>
        <taxon>Eleutherodactylinae</taxon>
        <taxon>Eleutherodactylus</taxon>
        <taxon>Eleutherodactylus</taxon>
    </lineage>
</organism>
<evidence type="ECO:0000256" key="9">
    <source>
        <dbReference type="SAM" id="Phobius"/>
    </source>
</evidence>
<evidence type="ECO:0000313" key="11">
    <source>
        <dbReference type="EMBL" id="KAG9476863.1"/>
    </source>
</evidence>
<evidence type="ECO:0000256" key="1">
    <source>
        <dbReference type="ARBA" id="ARBA00004141"/>
    </source>
</evidence>
<feature type="transmembrane region" description="Helical" evidence="9">
    <location>
        <begin position="72"/>
        <end position="97"/>
    </location>
</feature>
<dbReference type="GO" id="GO:0006954">
    <property type="term" value="P:inflammatory response"/>
    <property type="evidence" value="ECO:0007669"/>
    <property type="project" value="TreeGrafter"/>
</dbReference>
<dbReference type="AlphaFoldDB" id="A0A8J6EX91"/>
<accession>A0A8J6EX91</accession>